<keyword evidence="3" id="KW-0949">S-adenosyl-L-methionine</keyword>
<dbReference type="SUPFAM" id="SSF53335">
    <property type="entry name" value="S-adenosyl-L-methionine-dependent methyltransferases"/>
    <property type="match status" value="1"/>
</dbReference>
<comment type="similarity">
    <text evidence="4">Belongs to the class I-like SAM-binding methyltransferase superfamily.</text>
</comment>
<evidence type="ECO:0000256" key="2">
    <source>
        <dbReference type="ARBA" id="ARBA00022679"/>
    </source>
</evidence>
<keyword evidence="2" id="KW-0808">Transferase</keyword>
<dbReference type="InterPro" id="IPR051654">
    <property type="entry name" value="Meroterpenoid_MTases"/>
</dbReference>
<name>A0A9P4N688_9PLEO</name>
<evidence type="ECO:0008006" key="7">
    <source>
        <dbReference type="Google" id="ProtNLM"/>
    </source>
</evidence>
<evidence type="ECO:0000313" key="6">
    <source>
        <dbReference type="Proteomes" id="UP000800093"/>
    </source>
</evidence>
<protein>
    <recommendedName>
        <fullName evidence="7">Methyltransferase domain-containing protein</fullName>
    </recommendedName>
</protein>
<comment type="pathway">
    <text evidence="1">Secondary metabolite biosynthesis.</text>
</comment>
<organism evidence="5 6">
    <name type="scientific">Lojkania enalia</name>
    <dbReference type="NCBI Taxonomy" id="147567"/>
    <lineage>
        <taxon>Eukaryota</taxon>
        <taxon>Fungi</taxon>
        <taxon>Dikarya</taxon>
        <taxon>Ascomycota</taxon>
        <taxon>Pezizomycotina</taxon>
        <taxon>Dothideomycetes</taxon>
        <taxon>Pleosporomycetidae</taxon>
        <taxon>Pleosporales</taxon>
        <taxon>Pleosporales incertae sedis</taxon>
        <taxon>Lojkania</taxon>
    </lineage>
</organism>
<dbReference type="Gene3D" id="3.40.50.150">
    <property type="entry name" value="Vaccinia Virus protein VP39"/>
    <property type="match status" value="1"/>
</dbReference>
<accession>A0A9P4N688</accession>
<comment type="caution">
    <text evidence="5">The sequence shown here is derived from an EMBL/GenBank/DDBJ whole genome shotgun (WGS) entry which is preliminary data.</text>
</comment>
<evidence type="ECO:0000313" key="5">
    <source>
        <dbReference type="EMBL" id="KAF2264389.1"/>
    </source>
</evidence>
<evidence type="ECO:0000256" key="4">
    <source>
        <dbReference type="ARBA" id="ARBA00038314"/>
    </source>
</evidence>
<dbReference type="EMBL" id="ML986616">
    <property type="protein sequence ID" value="KAF2264389.1"/>
    <property type="molecule type" value="Genomic_DNA"/>
</dbReference>
<sequence length="387" mass="43691">MPGLSAPKLLLSNNILNEGNAGSIASAFHSTRHIQWAEAIFIPRFGASSLYRFAALCPLDPDQQLRLALKVPRLAFDFFAVLQPPSTTFHSEPALCQLHLDNSPGALLRIPVNLVKMLTQDKNVAWFDEQPAEGQISPAARRLLETYSSVPSDKVIDHVVKIRDRAWEIFPYPCIGQFRFLDMSLNQFAEYKDIVQRLQAGQKLLDMACCFGQEVRQLVADGAPSENIYGCDLRQEYINLGYELFLDSDSLKTKFFTADIFDASSALTELKGQLNMVYAGSFFHLFGYEDQVRVSKIVASLLLPEKGSTIFGRQVGAVNADEQDHTTNLTGRMFRHNVQSIKEMWKDIGNDLGVSFVVDARLLELQQGHLRFHTSDTKRIWFVIRRE</sequence>
<keyword evidence="6" id="KW-1185">Reference proteome</keyword>
<reference evidence="6" key="1">
    <citation type="journal article" date="2020" name="Stud. Mycol.">
        <title>101 Dothideomycetes genomes: A test case for predicting lifestyles and emergence of pathogens.</title>
        <authorList>
            <person name="Haridas S."/>
            <person name="Albert R."/>
            <person name="Binder M."/>
            <person name="Bloem J."/>
            <person name="LaButti K."/>
            <person name="Salamov A."/>
            <person name="Andreopoulos B."/>
            <person name="Baker S."/>
            <person name="Barry K."/>
            <person name="Bills G."/>
            <person name="Bluhm B."/>
            <person name="Cannon C."/>
            <person name="Castanera R."/>
            <person name="Culley D."/>
            <person name="Daum C."/>
            <person name="Ezra D."/>
            <person name="Gonzalez J."/>
            <person name="Henrissat B."/>
            <person name="Kuo A."/>
            <person name="Liang C."/>
            <person name="Lipzen A."/>
            <person name="Lutzoni F."/>
            <person name="Magnuson J."/>
            <person name="Mondo S."/>
            <person name="Nolan M."/>
            <person name="Ohm R."/>
            <person name="Pangilinan J."/>
            <person name="Park H.-J."/>
            <person name="Ramirez L."/>
            <person name="Alfaro M."/>
            <person name="Sun H."/>
            <person name="Tritt A."/>
            <person name="Yoshinaga Y."/>
            <person name="Zwiers L.-H."/>
            <person name="Turgeon B."/>
            <person name="Goodwin S."/>
            <person name="Spatafora J."/>
            <person name="Crous P."/>
            <person name="Grigoriev I."/>
        </authorList>
    </citation>
    <scope>NUCLEOTIDE SEQUENCE [LARGE SCALE GENOMIC DNA]</scope>
    <source>
        <strain evidence="6">CBS 304.66</strain>
    </source>
</reference>
<evidence type="ECO:0000256" key="1">
    <source>
        <dbReference type="ARBA" id="ARBA00005179"/>
    </source>
</evidence>
<evidence type="ECO:0000256" key="3">
    <source>
        <dbReference type="ARBA" id="ARBA00022691"/>
    </source>
</evidence>
<dbReference type="Proteomes" id="UP000800093">
    <property type="component" value="Unassembled WGS sequence"/>
</dbReference>
<gene>
    <name evidence="5" type="ORF">CC78DRAFT_616813</name>
</gene>
<dbReference type="PANTHER" id="PTHR35897:SF1">
    <property type="entry name" value="METHYLTRANSFERASE AUSD"/>
    <property type="match status" value="1"/>
</dbReference>
<dbReference type="InterPro" id="IPR029063">
    <property type="entry name" value="SAM-dependent_MTases_sf"/>
</dbReference>
<proteinExistence type="inferred from homology"/>
<dbReference type="GO" id="GO:0016740">
    <property type="term" value="F:transferase activity"/>
    <property type="evidence" value="ECO:0007669"/>
    <property type="project" value="UniProtKB-KW"/>
</dbReference>
<dbReference type="AlphaFoldDB" id="A0A9P4N688"/>
<dbReference type="PANTHER" id="PTHR35897">
    <property type="entry name" value="METHYLTRANSFERASE AUSD"/>
    <property type="match status" value="1"/>
</dbReference>
<dbReference type="OrthoDB" id="2094832at2759"/>